<accession>A0A348G399</accession>
<evidence type="ECO:0000313" key="2">
    <source>
        <dbReference type="Proteomes" id="UP000266934"/>
    </source>
</evidence>
<dbReference type="AlphaFoldDB" id="A0A348G399"/>
<gene>
    <name evidence="1" type="ORF">BLTE_27170</name>
</gene>
<dbReference type="Proteomes" id="UP000266934">
    <property type="component" value="Chromosome"/>
</dbReference>
<dbReference type="EMBL" id="AP018907">
    <property type="protein sequence ID" value="BBF94032.1"/>
    <property type="molecule type" value="Genomic_DNA"/>
</dbReference>
<protein>
    <submittedName>
        <fullName evidence="1">Uncharacterized protein</fullName>
    </submittedName>
</protein>
<proteinExistence type="predicted"/>
<sequence>MGRGIAGVLCLALAIGGCDARRDVVAAESLTAAQQSVVFGAVRRALRDPESARFGPLNAAALAGGDVAVCGSVNARNGFGGYTGPMPFAGRFLRGEFALIDIASDRQSAIAMLGVCQAAGVPVLATD</sequence>
<keyword evidence="2" id="KW-1185">Reference proteome</keyword>
<dbReference type="KEGG" id="blag:BLTE_27170"/>
<name>A0A348G399_9HYPH</name>
<reference evidence="1 2" key="1">
    <citation type="submission" date="2018-08" db="EMBL/GenBank/DDBJ databases">
        <title>Complete genome sequencing of Blastochloris tepida GI.</title>
        <authorList>
            <person name="Tsukatani Y."/>
            <person name="Mori H."/>
        </authorList>
    </citation>
    <scope>NUCLEOTIDE SEQUENCE [LARGE SCALE GENOMIC DNA]</scope>
    <source>
        <strain evidence="1 2">GI</strain>
    </source>
</reference>
<organism evidence="1 2">
    <name type="scientific">Blastochloris tepida</name>
    <dbReference type="NCBI Taxonomy" id="2233851"/>
    <lineage>
        <taxon>Bacteria</taxon>
        <taxon>Pseudomonadati</taxon>
        <taxon>Pseudomonadota</taxon>
        <taxon>Alphaproteobacteria</taxon>
        <taxon>Hyphomicrobiales</taxon>
        <taxon>Blastochloridaceae</taxon>
        <taxon>Blastochloris</taxon>
    </lineage>
</organism>
<dbReference type="PROSITE" id="PS51257">
    <property type="entry name" value="PROKAR_LIPOPROTEIN"/>
    <property type="match status" value="1"/>
</dbReference>
<evidence type="ECO:0000313" key="1">
    <source>
        <dbReference type="EMBL" id="BBF94032.1"/>
    </source>
</evidence>